<gene>
    <name evidence="3" type="ORF">C9374_012248</name>
</gene>
<feature type="transmembrane region" description="Helical" evidence="2">
    <location>
        <begin position="242"/>
        <end position="270"/>
    </location>
</feature>
<keyword evidence="2" id="KW-0472">Membrane</keyword>
<name>A0AA88G8D0_NAELO</name>
<accession>A0AA88G8D0</accession>
<organism evidence="3 4">
    <name type="scientific">Naegleria lovaniensis</name>
    <name type="common">Amoeba</name>
    <dbReference type="NCBI Taxonomy" id="51637"/>
    <lineage>
        <taxon>Eukaryota</taxon>
        <taxon>Discoba</taxon>
        <taxon>Heterolobosea</taxon>
        <taxon>Tetramitia</taxon>
        <taxon>Eutetramitia</taxon>
        <taxon>Vahlkampfiidae</taxon>
        <taxon>Naegleria</taxon>
    </lineage>
</organism>
<feature type="transmembrane region" description="Helical" evidence="2">
    <location>
        <begin position="313"/>
        <end position="334"/>
    </location>
</feature>
<feature type="compositionally biased region" description="Basic and acidic residues" evidence="1">
    <location>
        <begin position="486"/>
        <end position="511"/>
    </location>
</feature>
<feature type="transmembrane region" description="Helical" evidence="2">
    <location>
        <begin position="148"/>
        <end position="179"/>
    </location>
</feature>
<sequence length="523" mass="58269">MSLTSTTRDISSTTTTTTSNSQHSLLLQFISSSLPSIVTTAVNDNNKLNVNGYANITLKDVQPLWVSYSTLANSSFFLVCYMIYFFIVGIFLKRVSMKKKLKRNHKILLTLTVIFVGIQAWTQLLRIVNDSLGIIGRNVLEQGQLVEWPLFVAMNAVGGITTIFTFSNLISLFVILFVVQNIFWETAKLVRAISEKSFNVIRVVMLVVNVIFILLTFSLVLLVGVCFSLFGLGILSKNVATAVFVCVFILVVLMLFFDSFMVLTSGILVIKTIKDTTANTVKAITLRPLEKQSSRSSFDLQSFERRVQSPFKITFGLLIGMLTCMFMEVIAGGIASAVAEIETLRLVWYIFNCLGVLLFAVIVLFLFFPLFFGNENAFAEIEKRSRMNSTQRQQPQNSQNGANDGVNSSKNLSCEIYIENGIQVPSSFSHVKIPSSSNESTPTQRYEKALLSPQNPQSLTVTARLMTDPPVSPLYSPSTASIITEENEKKAQHENHVMDEEIKDGYEEEHSNSTSNSSQTNEP</sequence>
<comment type="caution">
    <text evidence="3">The sequence shown here is derived from an EMBL/GenBank/DDBJ whole genome shotgun (WGS) entry which is preliminary data.</text>
</comment>
<evidence type="ECO:0000313" key="4">
    <source>
        <dbReference type="Proteomes" id="UP000816034"/>
    </source>
</evidence>
<feature type="compositionally biased region" description="Polar residues" evidence="1">
    <location>
        <begin position="387"/>
        <end position="406"/>
    </location>
</feature>
<feature type="transmembrane region" description="Helical" evidence="2">
    <location>
        <begin position="346"/>
        <end position="372"/>
    </location>
</feature>
<dbReference type="AlphaFoldDB" id="A0AA88G8D0"/>
<dbReference type="Proteomes" id="UP000816034">
    <property type="component" value="Unassembled WGS sequence"/>
</dbReference>
<evidence type="ECO:0000313" key="3">
    <source>
        <dbReference type="EMBL" id="KAG2373382.1"/>
    </source>
</evidence>
<protein>
    <submittedName>
        <fullName evidence="3">Uncharacterized protein</fullName>
    </submittedName>
</protein>
<feature type="transmembrane region" description="Helical" evidence="2">
    <location>
        <begin position="200"/>
        <end position="230"/>
    </location>
</feature>
<evidence type="ECO:0000256" key="1">
    <source>
        <dbReference type="SAM" id="MobiDB-lite"/>
    </source>
</evidence>
<dbReference type="RefSeq" id="XP_044542556.1">
    <property type="nucleotide sequence ID" value="XM_044687994.1"/>
</dbReference>
<evidence type="ECO:0000256" key="2">
    <source>
        <dbReference type="SAM" id="Phobius"/>
    </source>
</evidence>
<keyword evidence="2" id="KW-0812">Transmembrane</keyword>
<feature type="transmembrane region" description="Helical" evidence="2">
    <location>
        <begin position="107"/>
        <end position="128"/>
    </location>
</feature>
<dbReference type="GeneID" id="68104702"/>
<feature type="region of interest" description="Disordered" evidence="1">
    <location>
        <begin position="386"/>
        <end position="406"/>
    </location>
</feature>
<keyword evidence="4" id="KW-1185">Reference proteome</keyword>
<keyword evidence="2" id="KW-1133">Transmembrane helix</keyword>
<feature type="region of interest" description="Disordered" evidence="1">
    <location>
        <begin position="470"/>
        <end position="523"/>
    </location>
</feature>
<dbReference type="EMBL" id="PYSW02000056">
    <property type="protein sequence ID" value="KAG2373382.1"/>
    <property type="molecule type" value="Genomic_DNA"/>
</dbReference>
<reference evidence="3 4" key="1">
    <citation type="journal article" date="2018" name="BMC Genomics">
        <title>The genome of Naegleria lovaniensis, the basis for a comparative approach to unravel pathogenicity factors of the human pathogenic amoeba N. fowleri.</title>
        <authorList>
            <person name="Liechti N."/>
            <person name="Schurch N."/>
            <person name="Bruggmann R."/>
            <person name="Wittwer M."/>
        </authorList>
    </citation>
    <scope>NUCLEOTIDE SEQUENCE [LARGE SCALE GENOMIC DNA]</scope>
    <source>
        <strain evidence="3 4">ATCC 30569</strain>
    </source>
</reference>
<feature type="transmembrane region" description="Helical" evidence="2">
    <location>
        <begin position="75"/>
        <end position="95"/>
    </location>
</feature>
<feature type="compositionally biased region" description="Low complexity" evidence="1">
    <location>
        <begin position="512"/>
        <end position="523"/>
    </location>
</feature>
<proteinExistence type="predicted"/>
<feature type="compositionally biased region" description="Polar residues" evidence="1">
    <location>
        <begin position="475"/>
        <end position="484"/>
    </location>
</feature>